<dbReference type="InterPro" id="IPR013324">
    <property type="entry name" value="RNA_pol_sigma_r3/r4-like"/>
</dbReference>
<dbReference type="InterPro" id="IPR014284">
    <property type="entry name" value="RNA_pol_sigma-70_dom"/>
</dbReference>
<protein>
    <submittedName>
        <fullName evidence="9">RNA polymerase sigma factor</fullName>
    </submittedName>
</protein>
<comment type="similarity">
    <text evidence="1">Belongs to the sigma-70 factor family. ECF subfamily.</text>
</comment>
<evidence type="ECO:0000256" key="6">
    <source>
        <dbReference type="SAM" id="MobiDB-lite"/>
    </source>
</evidence>
<evidence type="ECO:0000256" key="5">
    <source>
        <dbReference type="ARBA" id="ARBA00023163"/>
    </source>
</evidence>
<dbReference type="NCBIfam" id="TIGR02937">
    <property type="entry name" value="sigma70-ECF"/>
    <property type="match status" value="1"/>
</dbReference>
<dbReference type="InterPro" id="IPR013325">
    <property type="entry name" value="RNA_pol_sigma_r2"/>
</dbReference>
<dbReference type="EMBL" id="JAGTJJ010000056">
    <property type="protein sequence ID" value="MDC3987672.1"/>
    <property type="molecule type" value="Genomic_DNA"/>
</dbReference>
<dbReference type="InterPro" id="IPR013249">
    <property type="entry name" value="RNA_pol_sigma70_r4_t2"/>
</dbReference>
<dbReference type="Pfam" id="PF04542">
    <property type="entry name" value="Sigma70_r2"/>
    <property type="match status" value="1"/>
</dbReference>
<feature type="compositionally biased region" description="Basic and acidic residues" evidence="6">
    <location>
        <begin position="113"/>
        <end position="127"/>
    </location>
</feature>
<dbReference type="PANTHER" id="PTHR43133:SF8">
    <property type="entry name" value="RNA POLYMERASE SIGMA FACTOR HI_1459-RELATED"/>
    <property type="match status" value="1"/>
</dbReference>
<evidence type="ECO:0000259" key="7">
    <source>
        <dbReference type="Pfam" id="PF04542"/>
    </source>
</evidence>
<comment type="caution">
    <text evidence="9">The sequence shown here is derived from an EMBL/GenBank/DDBJ whole genome shotgun (WGS) entry which is preliminary data.</text>
</comment>
<dbReference type="CDD" id="cd06171">
    <property type="entry name" value="Sigma70_r4"/>
    <property type="match status" value="1"/>
</dbReference>
<dbReference type="GO" id="GO:0006352">
    <property type="term" value="P:DNA-templated transcription initiation"/>
    <property type="evidence" value="ECO:0007669"/>
    <property type="project" value="InterPro"/>
</dbReference>
<keyword evidence="3" id="KW-0731">Sigma factor</keyword>
<keyword evidence="10" id="KW-1185">Reference proteome</keyword>
<evidence type="ECO:0000256" key="2">
    <source>
        <dbReference type="ARBA" id="ARBA00023015"/>
    </source>
</evidence>
<dbReference type="Pfam" id="PF08281">
    <property type="entry name" value="Sigma70_r4_2"/>
    <property type="match status" value="1"/>
</dbReference>
<dbReference type="RefSeq" id="WP_272459666.1">
    <property type="nucleotide sequence ID" value="NZ_JAGTJJ010000056.1"/>
</dbReference>
<dbReference type="InterPro" id="IPR039425">
    <property type="entry name" value="RNA_pol_sigma-70-like"/>
</dbReference>
<gene>
    <name evidence="9" type="ORF">KEG57_44820</name>
</gene>
<dbReference type="GO" id="GO:0003677">
    <property type="term" value="F:DNA binding"/>
    <property type="evidence" value="ECO:0007669"/>
    <property type="project" value="UniProtKB-KW"/>
</dbReference>
<dbReference type="InterPro" id="IPR007627">
    <property type="entry name" value="RNA_pol_sigma70_r2"/>
</dbReference>
<dbReference type="InterPro" id="IPR036388">
    <property type="entry name" value="WH-like_DNA-bd_sf"/>
</dbReference>
<dbReference type="Proteomes" id="UP001151081">
    <property type="component" value="Unassembled WGS sequence"/>
</dbReference>
<dbReference type="SUPFAM" id="SSF88659">
    <property type="entry name" value="Sigma3 and sigma4 domains of RNA polymerase sigma factors"/>
    <property type="match status" value="1"/>
</dbReference>
<evidence type="ECO:0000313" key="9">
    <source>
        <dbReference type="EMBL" id="MDC3987672.1"/>
    </source>
</evidence>
<reference evidence="9 10" key="1">
    <citation type="submission" date="2021-04" db="EMBL/GenBank/DDBJ databases">
        <title>Genome analysis of Polyangium sp.</title>
        <authorList>
            <person name="Li Y."/>
            <person name="Wang J."/>
        </authorList>
    </citation>
    <scope>NUCLEOTIDE SEQUENCE [LARGE SCALE GENOMIC DNA]</scope>
    <source>
        <strain evidence="9 10">SDU14</strain>
    </source>
</reference>
<evidence type="ECO:0000256" key="4">
    <source>
        <dbReference type="ARBA" id="ARBA00023125"/>
    </source>
</evidence>
<feature type="domain" description="RNA polymerase sigma-70 region 2" evidence="7">
    <location>
        <begin position="42"/>
        <end position="109"/>
    </location>
</feature>
<dbReference type="GO" id="GO:0016987">
    <property type="term" value="F:sigma factor activity"/>
    <property type="evidence" value="ECO:0007669"/>
    <property type="project" value="UniProtKB-KW"/>
</dbReference>
<feature type="domain" description="RNA polymerase sigma factor 70 region 4 type 2" evidence="8">
    <location>
        <begin position="146"/>
        <end position="195"/>
    </location>
</feature>
<name>A0A9X3XBY2_9BACT</name>
<dbReference type="PANTHER" id="PTHR43133">
    <property type="entry name" value="RNA POLYMERASE ECF-TYPE SIGMA FACTO"/>
    <property type="match status" value="1"/>
</dbReference>
<evidence type="ECO:0000256" key="1">
    <source>
        <dbReference type="ARBA" id="ARBA00010641"/>
    </source>
</evidence>
<dbReference type="SUPFAM" id="SSF88946">
    <property type="entry name" value="Sigma2 domain of RNA polymerase sigma factors"/>
    <property type="match status" value="1"/>
</dbReference>
<keyword evidence="4" id="KW-0238">DNA-binding</keyword>
<feature type="region of interest" description="Disordered" evidence="6">
    <location>
        <begin position="110"/>
        <end position="136"/>
    </location>
</feature>
<dbReference type="Gene3D" id="1.10.10.10">
    <property type="entry name" value="Winged helix-like DNA-binding domain superfamily/Winged helix DNA-binding domain"/>
    <property type="match status" value="1"/>
</dbReference>
<keyword evidence="2" id="KW-0805">Transcription regulation</keyword>
<evidence type="ECO:0000259" key="8">
    <source>
        <dbReference type="Pfam" id="PF08281"/>
    </source>
</evidence>
<evidence type="ECO:0000313" key="10">
    <source>
        <dbReference type="Proteomes" id="UP001151081"/>
    </source>
</evidence>
<proteinExistence type="inferred from homology"/>
<organism evidence="9 10">
    <name type="scientific">Polyangium jinanense</name>
    <dbReference type="NCBI Taxonomy" id="2829994"/>
    <lineage>
        <taxon>Bacteria</taxon>
        <taxon>Pseudomonadati</taxon>
        <taxon>Myxococcota</taxon>
        <taxon>Polyangia</taxon>
        <taxon>Polyangiales</taxon>
        <taxon>Polyangiaceae</taxon>
        <taxon>Polyangium</taxon>
    </lineage>
</organism>
<dbReference type="Gene3D" id="1.10.1740.10">
    <property type="match status" value="1"/>
</dbReference>
<keyword evidence="5" id="KW-0804">Transcription</keyword>
<evidence type="ECO:0000256" key="3">
    <source>
        <dbReference type="ARBA" id="ARBA00023082"/>
    </source>
</evidence>
<accession>A0A9X3XBY2</accession>
<dbReference type="AlphaFoldDB" id="A0A9X3XBY2"/>
<sequence length="207" mass="22849">MTSIPDASLIAPARALAAADAPPAEGPRAGSPEVTRSTLEALYAAHAHQIHRFLCDLLGDPVAARDATQETFVRAFQRLHTLEAEGRPVPWLFGIARHVSMEVKRARRRRRQVLTDHPPEAWEERPADASSGSPEEDVLGREALGLVQGALGKLSEDRRTVLLLRLDHDLCYEDIARTMGWSVPKVKIEIHRARQILRAELGEGGAR</sequence>